<keyword evidence="2" id="KW-1185">Reference proteome</keyword>
<comment type="caution">
    <text evidence="1">The sequence shown here is derived from an EMBL/GenBank/DDBJ whole genome shotgun (WGS) entry which is preliminary data.</text>
</comment>
<evidence type="ECO:0000313" key="2">
    <source>
        <dbReference type="Proteomes" id="UP001183202"/>
    </source>
</evidence>
<dbReference type="EMBL" id="JAVREJ010000006">
    <property type="protein sequence ID" value="MDT0350076.1"/>
    <property type="molecule type" value="Genomic_DNA"/>
</dbReference>
<name>A0ABU2N804_9PSEU</name>
<dbReference type="RefSeq" id="WP_311556103.1">
    <property type="nucleotide sequence ID" value="NZ_JAVREJ010000006.1"/>
</dbReference>
<gene>
    <name evidence="1" type="ORF">RM445_11130</name>
</gene>
<protein>
    <recommendedName>
        <fullName evidence="3">Luciferase-like monooxygenase</fullName>
    </recommendedName>
</protein>
<evidence type="ECO:0000313" key="1">
    <source>
        <dbReference type="EMBL" id="MDT0350076.1"/>
    </source>
</evidence>
<dbReference type="Proteomes" id="UP001183202">
    <property type="component" value="Unassembled WGS sequence"/>
</dbReference>
<sequence>MSRAHGFYGNGTPEEIAGDLDGLRRAADEVDRPARLGALEITAMPLGPVDAAEVQRYAALGVDRLVLRPEAWQPGASGDPGRIARFLERYATLER</sequence>
<accession>A0ABU2N804</accession>
<reference evidence="2" key="1">
    <citation type="submission" date="2023-07" db="EMBL/GenBank/DDBJ databases">
        <title>30 novel species of actinomycetes from the DSMZ collection.</title>
        <authorList>
            <person name="Nouioui I."/>
        </authorList>
    </citation>
    <scope>NUCLEOTIDE SEQUENCE [LARGE SCALE GENOMIC DNA]</scope>
    <source>
        <strain evidence="2">DSM 45834</strain>
    </source>
</reference>
<evidence type="ECO:0008006" key="3">
    <source>
        <dbReference type="Google" id="ProtNLM"/>
    </source>
</evidence>
<organism evidence="1 2">
    <name type="scientific">Pseudonocardia charpentierae</name>
    <dbReference type="NCBI Taxonomy" id="3075545"/>
    <lineage>
        <taxon>Bacteria</taxon>
        <taxon>Bacillati</taxon>
        <taxon>Actinomycetota</taxon>
        <taxon>Actinomycetes</taxon>
        <taxon>Pseudonocardiales</taxon>
        <taxon>Pseudonocardiaceae</taxon>
        <taxon>Pseudonocardia</taxon>
    </lineage>
</organism>
<proteinExistence type="predicted"/>